<evidence type="ECO:0000313" key="2">
    <source>
        <dbReference type="EMBL" id="MBX62025.1"/>
    </source>
</evidence>
<reference evidence="2" key="1">
    <citation type="submission" date="2018-02" db="EMBL/GenBank/DDBJ databases">
        <title>Rhizophora mucronata_Transcriptome.</title>
        <authorList>
            <person name="Meera S.P."/>
            <person name="Sreeshan A."/>
            <person name="Augustine A."/>
        </authorList>
    </citation>
    <scope>NUCLEOTIDE SEQUENCE</scope>
    <source>
        <tissue evidence="2">Leaf</tissue>
    </source>
</reference>
<evidence type="ECO:0000256" key="1">
    <source>
        <dbReference type="SAM" id="Phobius"/>
    </source>
</evidence>
<protein>
    <submittedName>
        <fullName evidence="2">Uncharacterized protein</fullName>
    </submittedName>
</protein>
<accession>A0A2P2Q4X4</accession>
<dbReference type="AlphaFoldDB" id="A0A2P2Q4X4"/>
<feature type="transmembrane region" description="Helical" evidence="1">
    <location>
        <begin position="12"/>
        <end position="33"/>
    </location>
</feature>
<name>A0A2P2Q4X4_RHIMU</name>
<keyword evidence="1" id="KW-0472">Membrane</keyword>
<keyword evidence="1" id="KW-0812">Transmembrane</keyword>
<organism evidence="2">
    <name type="scientific">Rhizophora mucronata</name>
    <name type="common">Asiatic mangrove</name>
    <dbReference type="NCBI Taxonomy" id="61149"/>
    <lineage>
        <taxon>Eukaryota</taxon>
        <taxon>Viridiplantae</taxon>
        <taxon>Streptophyta</taxon>
        <taxon>Embryophyta</taxon>
        <taxon>Tracheophyta</taxon>
        <taxon>Spermatophyta</taxon>
        <taxon>Magnoliopsida</taxon>
        <taxon>eudicotyledons</taxon>
        <taxon>Gunneridae</taxon>
        <taxon>Pentapetalae</taxon>
        <taxon>rosids</taxon>
        <taxon>fabids</taxon>
        <taxon>Malpighiales</taxon>
        <taxon>Rhizophoraceae</taxon>
        <taxon>Rhizophora</taxon>
    </lineage>
</organism>
<proteinExistence type="predicted"/>
<keyword evidence="1" id="KW-1133">Transmembrane helix</keyword>
<sequence>MYNPNLLGKIGMVFFVFFFMICTLCPNCTLYIVDQCLLAID</sequence>
<dbReference type="EMBL" id="GGEC01081541">
    <property type="protein sequence ID" value="MBX62025.1"/>
    <property type="molecule type" value="Transcribed_RNA"/>
</dbReference>